<evidence type="ECO:0000313" key="3">
    <source>
        <dbReference type="Proteomes" id="UP000005466"/>
    </source>
</evidence>
<feature type="region of interest" description="Disordered" evidence="1">
    <location>
        <begin position="1"/>
        <end position="26"/>
    </location>
</feature>
<dbReference type="AlphaFoldDB" id="F3CI04"/>
<name>F3CI04_PSESG</name>
<evidence type="ECO:0000256" key="1">
    <source>
        <dbReference type="SAM" id="MobiDB-lite"/>
    </source>
</evidence>
<organism evidence="2 3">
    <name type="scientific">Pseudomonas savastanoi pv. glycinea str. race 4</name>
    <dbReference type="NCBI Taxonomy" id="875330"/>
    <lineage>
        <taxon>Bacteria</taxon>
        <taxon>Pseudomonadati</taxon>
        <taxon>Pseudomonadota</taxon>
        <taxon>Gammaproteobacteria</taxon>
        <taxon>Pseudomonadales</taxon>
        <taxon>Pseudomonadaceae</taxon>
        <taxon>Pseudomonas</taxon>
    </lineage>
</organism>
<protein>
    <submittedName>
        <fullName evidence="2">Uncharacterized protein</fullName>
    </submittedName>
</protein>
<proteinExistence type="predicted"/>
<dbReference type="HOGENOM" id="CLU_3418053_0_0_6"/>
<accession>F3CI04</accession>
<feature type="non-terminal residue" evidence="2">
    <location>
        <position position="26"/>
    </location>
</feature>
<gene>
    <name evidence="2" type="ORF">Pgy4_38638</name>
</gene>
<dbReference type="Proteomes" id="UP000005466">
    <property type="component" value="Unassembled WGS sequence"/>
</dbReference>
<evidence type="ECO:0000313" key="2">
    <source>
        <dbReference type="EMBL" id="EGH18896.1"/>
    </source>
</evidence>
<dbReference type="EMBL" id="ADWY01003303">
    <property type="protein sequence ID" value="EGH18896.1"/>
    <property type="molecule type" value="Genomic_DNA"/>
</dbReference>
<reference evidence="2 3" key="1">
    <citation type="journal article" date="2011" name="PLoS Pathog.">
        <title>Dynamic evolution of pathogenicity revealed by sequencing and comparative genomics of 19 Pseudomonas syringae isolates.</title>
        <authorList>
            <person name="Baltrus D.A."/>
            <person name="Nishimura M.T."/>
            <person name="Romanchuk A."/>
            <person name="Chang J.H."/>
            <person name="Mukhtar M.S."/>
            <person name="Cherkis K."/>
            <person name="Roach J."/>
            <person name="Grant S.R."/>
            <person name="Jones C.D."/>
            <person name="Dangl J.L."/>
        </authorList>
    </citation>
    <scope>NUCLEOTIDE SEQUENCE [LARGE SCALE GENOMIC DNA]</scope>
    <source>
        <strain evidence="3">race 4</strain>
    </source>
</reference>
<comment type="caution">
    <text evidence="2">The sequence shown here is derived from an EMBL/GenBank/DDBJ whole genome shotgun (WGS) entry which is preliminary data.</text>
</comment>
<sequence length="26" mass="2988">MTQEPDHSQDPEEQGLTEDTLVLDFL</sequence>
<feature type="compositionally biased region" description="Basic and acidic residues" evidence="1">
    <location>
        <begin position="1"/>
        <end position="10"/>
    </location>
</feature>